<dbReference type="Proteomes" id="UP000000364">
    <property type="component" value="Chromosome"/>
</dbReference>
<accession>A2RM19</accession>
<proteinExistence type="predicted"/>
<name>A2RM19_LACLM</name>
<evidence type="ECO:0000313" key="1">
    <source>
        <dbReference type="EMBL" id="CAL98346.1"/>
    </source>
</evidence>
<protein>
    <submittedName>
        <fullName evidence="1">Uncharacterized protein</fullName>
    </submittedName>
</protein>
<organism evidence="1 2">
    <name type="scientific">Lactococcus lactis subsp. cremoris (strain MG1363)</name>
    <dbReference type="NCBI Taxonomy" id="416870"/>
    <lineage>
        <taxon>Bacteria</taxon>
        <taxon>Bacillati</taxon>
        <taxon>Bacillota</taxon>
        <taxon>Bacilli</taxon>
        <taxon>Lactobacillales</taxon>
        <taxon>Streptococcaceae</taxon>
        <taxon>Lactococcus</taxon>
        <taxon>Lactococcus cremoris subsp. cremoris</taxon>
    </lineage>
</organism>
<dbReference type="AlphaFoldDB" id="A2RM19"/>
<dbReference type="STRING" id="416870.llmg_1774"/>
<dbReference type="KEGG" id="llm:llmg_1774"/>
<gene>
    <name evidence="1" type="ordered locus">llmg_1774</name>
</gene>
<dbReference type="HOGENOM" id="CLU_3404166_0_0_9"/>
<reference evidence="1 2" key="1">
    <citation type="journal article" date="2007" name="J. Bacteriol.">
        <title>The complete genome sequence of the lactic acid bacterial paradigm Lactococcus lactis subsp. cremoris MG1363.</title>
        <authorList>
            <person name="Wegmann U."/>
            <person name="O'Connell-Motherway M."/>
            <person name="Zomer A."/>
            <person name="Buist G."/>
            <person name="Shearman C."/>
            <person name="Canchaya C."/>
            <person name="Ventura M."/>
            <person name="Goesmann A."/>
            <person name="Gasson M.J."/>
            <person name="Kuipers O.P."/>
            <person name="van Sinderen D."/>
            <person name="Kok J."/>
        </authorList>
    </citation>
    <scope>NUCLEOTIDE SEQUENCE [LARGE SCALE GENOMIC DNA]</scope>
    <source>
        <strain evidence="1 2">MG1363</strain>
    </source>
</reference>
<dbReference type="EMBL" id="AM406671">
    <property type="protein sequence ID" value="CAL98346.1"/>
    <property type="molecule type" value="Genomic_DNA"/>
</dbReference>
<sequence>MTNLTDLVFLTNYYETFMIIKEKIAITRRI</sequence>
<evidence type="ECO:0000313" key="2">
    <source>
        <dbReference type="Proteomes" id="UP000000364"/>
    </source>
</evidence>